<dbReference type="Proteomes" id="UP001596407">
    <property type="component" value="Unassembled WGS sequence"/>
</dbReference>
<dbReference type="GeneID" id="79303661"/>
<evidence type="ECO:0000313" key="1">
    <source>
        <dbReference type="EMBL" id="MFC7079805.1"/>
    </source>
</evidence>
<organism evidence="1 2">
    <name type="scientific">Halorussus caseinilyticus</name>
    <dbReference type="NCBI Taxonomy" id="3034025"/>
    <lineage>
        <taxon>Archaea</taxon>
        <taxon>Methanobacteriati</taxon>
        <taxon>Methanobacteriota</taxon>
        <taxon>Stenosarchaea group</taxon>
        <taxon>Halobacteria</taxon>
        <taxon>Halobacteriales</taxon>
        <taxon>Haladaptataceae</taxon>
        <taxon>Halorussus</taxon>
    </lineage>
</organism>
<evidence type="ECO:0000313" key="2">
    <source>
        <dbReference type="Proteomes" id="UP001596407"/>
    </source>
</evidence>
<accession>A0ABD5WJB4</accession>
<proteinExistence type="predicted"/>
<comment type="caution">
    <text evidence="1">The sequence shown here is derived from an EMBL/GenBank/DDBJ whole genome shotgun (WGS) entry which is preliminary data.</text>
</comment>
<name>A0ABD5WJB4_9EURY</name>
<sequence length="92" mass="10171">MPPSRRHLLVAAGGSLPALAGCLSSFSGGEKVVLDYQTLLNRDGEVIPEPTVPYDRVKRVAPRRVTVSLTLDERERACVVRVKTRQTEVRQT</sequence>
<dbReference type="RefSeq" id="WP_276279102.1">
    <property type="nucleotide sequence ID" value="NZ_CP119809.1"/>
</dbReference>
<dbReference type="AlphaFoldDB" id="A0ABD5WJB4"/>
<keyword evidence="2" id="KW-1185">Reference proteome</keyword>
<dbReference type="EMBL" id="JBHSZH010000005">
    <property type="protein sequence ID" value="MFC7079805.1"/>
    <property type="molecule type" value="Genomic_DNA"/>
</dbReference>
<gene>
    <name evidence="1" type="ORF">ACFQJ6_06295</name>
</gene>
<reference evidence="1 2" key="1">
    <citation type="journal article" date="2019" name="Int. J. Syst. Evol. Microbiol.">
        <title>The Global Catalogue of Microorganisms (GCM) 10K type strain sequencing project: providing services to taxonomists for standard genome sequencing and annotation.</title>
        <authorList>
            <consortium name="The Broad Institute Genomics Platform"/>
            <consortium name="The Broad Institute Genome Sequencing Center for Infectious Disease"/>
            <person name="Wu L."/>
            <person name="Ma J."/>
        </authorList>
    </citation>
    <scope>NUCLEOTIDE SEQUENCE [LARGE SCALE GENOMIC DNA]</scope>
    <source>
        <strain evidence="1 2">DT72</strain>
    </source>
</reference>
<protein>
    <submittedName>
        <fullName evidence="1">Uncharacterized protein</fullName>
    </submittedName>
</protein>
<dbReference type="PROSITE" id="PS51257">
    <property type="entry name" value="PROKAR_LIPOPROTEIN"/>
    <property type="match status" value="1"/>
</dbReference>